<accession>A0ABV8IKS3</accession>
<feature type="region of interest" description="Disordered" evidence="1">
    <location>
        <begin position="1"/>
        <end position="26"/>
    </location>
</feature>
<evidence type="ECO:0000313" key="3">
    <source>
        <dbReference type="Proteomes" id="UP001595850"/>
    </source>
</evidence>
<dbReference type="Proteomes" id="UP001595850">
    <property type="component" value="Unassembled WGS sequence"/>
</dbReference>
<protein>
    <submittedName>
        <fullName evidence="2">Uncharacterized protein</fullName>
    </submittedName>
</protein>
<dbReference type="RefSeq" id="WP_377294724.1">
    <property type="nucleotide sequence ID" value="NZ_JBHSBM010000075.1"/>
</dbReference>
<evidence type="ECO:0000313" key="2">
    <source>
        <dbReference type="EMBL" id="MFC4063058.1"/>
    </source>
</evidence>
<name>A0ABV8IKS3_9ACTN</name>
<comment type="caution">
    <text evidence="2">The sequence shown here is derived from an EMBL/GenBank/DDBJ whole genome shotgun (WGS) entry which is preliminary data.</text>
</comment>
<dbReference type="EMBL" id="JBHSBM010000075">
    <property type="protein sequence ID" value="MFC4063058.1"/>
    <property type="molecule type" value="Genomic_DNA"/>
</dbReference>
<evidence type="ECO:0000256" key="1">
    <source>
        <dbReference type="SAM" id="MobiDB-lite"/>
    </source>
</evidence>
<gene>
    <name evidence="2" type="ORF">ACFOWE_32675</name>
</gene>
<sequence>MIAGYRRNWERDPYDHPEPDVRHTNPEAGEKYAMGRTVTGLYIVPGGEADDHDDEVRITVTPGDFPDPEAAIRTVLYDIEDLQPVDSGPLSGAAFCRTFYVAVVCYWATETTFGSVGAPGGDMKQAARHYRTLRTALEKERPSS</sequence>
<feature type="compositionally biased region" description="Basic and acidic residues" evidence="1">
    <location>
        <begin position="7"/>
        <end position="26"/>
    </location>
</feature>
<proteinExistence type="predicted"/>
<keyword evidence="3" id="KW-1185">Reference proteome</keyword>
<reference evidence="3" key="1">
    <citation type="journal article" date="2019" name="Int. J. Syst. Evol. Microbiol.">
        <title>The Global Catalogue of Microorganisms (GCM) 10K type strain sequencing project: providing services to taxonomists for standard genome sequencing and annotation.</title>
        <authorList>
            <consortium name="The Broad Institute Genomics Platform"/>
            <consortium name="The Broad Institute Genome Sequencing Center for Infectious Disease"/>
            <person name="Wu L."/>
            <person name="Ma J."/>
        </authorList>
    </citation>
    <scope>NUCLEOTIDE SEQUENCE [LARGE SCALE GENOMIC DNA]</scope>
    <source>
        <strain evidence="3">TBRC 4489</strain>
    </source>
</reference>
<organism evidence="2 3">
    <name type="scientific">Planomonospora corallina</name>
    <dbReference type="NCBI Taxonomy" id="1806052"/>
    <lineage>
        <taxon>Bacteria</taxon>
        <taxon>Bacillati</taxon>
        <taxon>Actinomycetota</taxon>
        <taxon>Actinomycetes</taxon>
        <taxon>Streptosporangiales</taxon>
        <taxon>Streptosporangiaceae</taxon>
        <taxon>Planomonospora</taxon>
    </lineage>
</organism>